<keyword evidence="1" id="KW-1133">Transmembrane helix</keyword>
<gene>
    <name evidence="2" type="ORF">DLJ74_03750</name>
</gene>
<protein>
    <submittedName>
        <fullName evidence="2">Uncharacterized protein</fullName>
    </submittedName>
</protein>
<evidence type="ECO:0000313" key="2">
    <source>
        <dbReference type="EMBL" id="PWU70045.1"/>
    </source>
</evidence>
<organism evidence="2 3">
    <name type="scientific">Gracilibacillus dipsosauri</name>
    <dbReference type="NCBI Taxonomy" id="178340"/>
    <lineage>
        <taxon>Bacteria</taxon>
        <taxon>Bacillati</taxon>
        <taxon>Bacillota</taxon>
        <taxon>Bacilli</taxon>
        <taxon>Bacillales</taxon>
        <taxon>Bacillaceae</taxon>
        <taxon>Gracilibacillus</taxon>
    </lineage>
</organism>
<keyword evidence="1" id="KW-0812">Transmembrane</keyword>
<name>A0A317L330_9BACI</name>
<keyword evidence="3" id="KW-1185">Reference proteome</keyword>
<dbReference type="Proteomes" id="UP000245624">
    <property type="component" value="Unassembled WGS sequence"/>
</dbReference>
<feature type="transmembrane region" description="Helical" evidence="1">
    <location>
        <begin position="306"/>
        <end position="326"/>
    </location>
</feature>
<comment type="caution">
    <text evidence="2">The sequence shown here is derived from an EMBL/GenBank/DDBJ whole genome shotgun (WGS) entry which is preliminary data.</text>
</comment>
<dbReference type="RefSeq" id="WP_109983416.1">
    <property type="nucleotide sequence ID" value="NZ_QGTD01000004.1"/>
</dbReference>
<feature type="transmembrane region" description="Helical" evidence="1">
    <location>
        <begin position="182"/>
        <end position="201"/>
    </location>
</feature>
<feature type="transmembrane region" description="Helical" evidence="1">
    <location>
        <begin position="259"/>
        <end position="278"/>
    </location>
</feature>
<dbReference type="Pfam" id="PF22564">
    <property type="entry name" value="HAAS"/>
    <property type="match status" value="1"/>
</dbReference>
<dbReference type="AlphaFoldDB" id="A0A317L330"/>
<feature type="transmembrane region" description="Helical" evidence="1">
    <location>
        <begin position="122"/>
        <end position="143"/>
    </location>
</feature>
<evidence type="ECO:0000256" key="1">
    <source>
        <dbReference type="SAM" id="Phobius"/>
    </source>
</evidence>
<keyword evidence="1" id="KW-0472">Membrane</keyword>
<dbReference type="EMBL" id="QGTD01000004">
    <property type="protein sequence ID" value="PWU70045.1"/>
    <property type="molecule type" value="Genomic_DNA"/>
</dbReference>
<feature type="transmembrane region" description="Helical" evidence="1">
    <location>
        <begin position="80"/>
        <end position="102"/>
    </location>
</feature>
<accession>A0A317L330</accession>
<proteinExistence type="predicted"/>
<reference evidence="2 3" key="1">
    <citation type="submission" date="2018-05" db="EMBL/GenBank/DDBJ databases">
        <title>Genomic analysis of Gracilibacillus dipsosauri DD1 reveals novel features of a salt-tolerant amylase.</title>
        <authorList>
            <person name="Deutch C.E."/>
            <person name="Yang S."/>
        </authorList>
    </citation>
    <scope>NUCLEOTIDE SEQUENCE [LARGE SCALE GENOMIC DNA]</scope>
    <source>
        <strain evidence="2 3">DD1</strain>
    </source>
</reference>
<sequence>MKMINLYIQEVTRRLPEKSREDIGLELESTIYDMLPEDYDEEDVKEALQSLGNPAILASKYSEKPMHLIGPKYFDVYTSFLKLILPISIILSLITVVAVKVLNPVEGGAVLETILEIIGEGIWHMLTVAIHTFFWITVTFAIVERADKENNRSPISMNFKPWTPDDLKMVTYLPKEKRIKNYEFHFGLIWTVIWAAIYFYADRLIGVYENGDNGLRLVSPAFDQDILLSFWPWVVLLIIGEVALTVYKYMKKQWTYRLASLQALYELATTVVFVVIITRSNLFTTEFLQKTGELFDTTSSKIEASMTWGLVTISIVYTVIAIYDVYKKANIKVKDR</sequence>
<dbReference type="OrthoDB" id="116789at2"/>
<evidence type="ECO:0000313" key="3">
    <source>
        <dbReference type="Proteomes" id="UP000245624"/>
    </source>
</evidence>
<feature type="transmembrane region" description="Helical" evidence="1">
    <location>
        <begin position="226"/>
        <end position="247"/>
    </location>
</feature>